<gene>
    <name evidence="3" type="ORF">QBC34DRAFT_380587</name>
</gene>
<proteinExistence type="predicted"/>
<dbReference type="InterPro" id="IPR011990">
    <property type="entry name" value="TPR-like_helical_dom_sf"/>
</dbReference>
<organism evidence="3 4">
    <name type="scientific">Podospora aff. communis PSN243</name>
    <dbReference type="NCBI Taxonomy" id="3040156"/>
    <lineage>
        <taxon>Eukaryota</taxon>
        <taxon>Fungi</taxon>
        <taxon>Dikarya</taxon>
        <taxon>Ascomycota</taxon>
        <taxon>Pezizomycotina</taxon>
        <taxon>Sordariomycetes</taxon>
        <taxon>Sordariomycetidae</taxon>
        <taxon>Sordariales</taxon>
        <taxon>Podosporaceae</taxon>
        <taxon>Podospora</taxon>
    </lineage>
</organism>
<dbReference type="CDD" id="cd24145">
    <property type="entry name" value="Mgr3-like"/>
    <property type="match status" value="1"/>
</dbReference>
<keyword evidence="4" id="KW-1185">Reference proteome</keyword>
<dbReference type="GO" id="GO:0006515">
    <property type="term" value="P:protein quality control for misfolded or incompletely synthesized proteins"/>
    <property type="evidence" value="ECO:0007669"/>
    <property type="project" value="TreeGrafter"/>
</dbReference>
<dbReference type="PANTHER" id="PTHR28142:SF1">
    <property type="entry name" value="MITOCHONDRIAL INNER MEMBRANE I-AAA PROTEASE SUPERCOMPLEX SUBUNIT MGR3-RELATED"/>
    <property type="match status" value="1"/>
</dbReference>
<evidence type="ECO:0000313" key="4">
    <source>
        <dbReference type="Proteomes" id="UP001321760"/>
    </source>
</evidence>
<feature type="transmembrane region" description="Helical" evidence="2">
    <location>
        <begin position="125"/>
        <end position="147"/>
    </location>
</feature>
<evidence type="ECO:0008006" key="5">
    <source>
        <dbReference type="Google" id="ProtNLM"/>
    </source>
</evidence>
<sequence length="518" mass="57999">MAVARATIRLPPGSLGQFHLPRQLPRNPSSAISLQWALRHSRAGPCLAISVRVQCLGQRRFQSTSRRPGDYNPKRPGEEGSEPPPPRETLTRVLVRALYQSLRSLGAPFRIETLRKLYQQNPIELVLALTILVCLAGCACYITYMYFNYFYSKQFTRYPEPVANAMRRALYFTNGSPDPEQALKYYQKALALCEELKLDFFSDDVMGIKIQVAKWLEDLHNYDNSAKVLEALLFDCKRWVEAMEKSVKDKTSERIPLTPRRLETAEPVPEDEEPNVAEGLWRKRNRLLAKSIALSFKLADLYADDHVMKQDLAHKHLTWAVETALKELQRRKTEGVKDGEGKWLSSEEMGANLEALGHSYESKSQFHLALPLFFQALGFSDNQCHSAVLMNNIATCFAQHPIMAPGEAPVDAMMGLSEEQASASPEVRKAAYLAAAHRWATNANQHATEPQGEKRTDECDEACAVSLCNLADIASLAGRPAEARKRYEQAIALSKKISFTKGIAQAEAGLHALPEPTS</sequence>
<comment type="caution">
    <text evidence="3">The sequence shown here is derived from an EMBL/GenBank/DDBJ whole genome shotgun (WGS) entry which is preliminary data.</text>
</comment>
<dbReference type="PANTHER" id="PTHR28142">
    <property type="entry name" value="MITOCHONDRIAL INNER MEMBRANE I-AAA PROTEASE SUPERCOMPLEX SUBUNIT MGR3-RELATED"/>
    <property type="match status" value="1"/>
</dbReference>
<name>A0AAV9GL69_9PEZI</name>
<keyword evidence="2" id="KW-0812">Transmembrane</keyword>
<dbReference type="Proteomes" id="UP001321760">
    <property type="component" value="Unassembled WGS sequence"/>
</dbReference>
<keyword evidence="2" id="KW-1133">Transmembrane helix</keyword>
<evidence type="ECO:0000313" key="3">
    <source>
        <dbReference type="EMBL" id="KAK4449111.1"/>
    </source>
</evidence>
<dbReference type="InterPro" id="IPR019734">
    <property type="entry name" value="TPR_rpt"/>
</dbReference>
<dbReference type="Gene3D" id="1.25.40.10">
    <property type="entry name" value="Tetratricopeptide repeat domain"/>
    <property type="match status" value="1"/>
</dbReference>
<evidence type="ECO:0000256" key="2">
    <source>
        <dbReference type="SAM" id="Phobius"/>
    </source>
</evidence>
<dbReference type="Pfam" id="PF13374">
    <property type="entry name" value="TPR_10"/>
    <property type="match status" value="1"/>
</dbReference>
<dbReference type="InterPro" id="IPR040201">
    <property type="entry name" value="Mrg3-like"/>
</dbReference>
<feature type="compositionally biased region" description="Basic and acidic residues" evidence="1">
    <location>
        <begin position="67"/>
        <end position="78"/>
    </location>
</feature>
<reference evidence="3" key="1">
    <citation type="journal article" date="2023" name="Mol. Phylogenet. Evol.">
        <title>Genome-scale phylogeny and comparative genomics of the fungal order Sordariales.</title>
        <authorList>
            <person name="Hensen N."/>
            <person name="Bonometti L."/>
            <person name="Westerberg I."/>
            <person name="Brannstrom I.O."/>
            <person name="Guillou S."/>
            <person name="Cros-Aarteil S."/>
            <person name="Calhoun S."/>
            <person name="Haridas S."/>
            <person name="Kuo A."/>
            <person name="Mondo S."/>
            <person name="Pangilinan J."/>
            <person name="Riley R."/>
            <person name="LaButti K."/>
            <person name="Andreopoulos B."/>
            <person name="Lipzen A."/>
            <person name="Chen C."/>
            <person name="Yan M."/>
            <person name="Daum C."/>
            <person name="Ng V."/>
            <person name="Clum A."/>
            <person name="Steindorff A."/>
            <person name="Ohm R.A."/>
            <person name="Martin F."/>
            <person name="Silar P."/>
            <person name="Natvig D.O."/>
            <person name="Lalanne C."/>
            <person name="Gautier V."/>
            <person name="Ament-Velasquez S.L."/>
            <person name="Kruys A."/>
            <person name="Hutchinson M.I."/>
            <person name="Powell A.J."/>
            <person name="Barry K."/>
            <person name="Miller A.N."/>
            <person name="Grigoriev I.V."/>
            <person name="Debuchy R."/>
            <person name="Gladieux P."/>
            <person name="Hiltunen Thoren M."/>
            <person name="Johannesson H."/>
        </authorList>
    </citation>
    <scope>NUCLEOTIDE SEQUENCE</scope>
    <source>
        <strain evidence="3">PSN243</strain>
    </source>
</reference>
<reference evidence="3" key="2">
    <citation type="submission" date="2023-05" db="EMBL/GenBank/DDBJ databases">
        <authorList>
            <consortium name="Lawrence Berkeley National Laboratory"/>
            <person name="Steindorff A."/>
            <person name="Hensen N."/>
            <person name="Bonometti L."/>
            <person name="Westerberg I."/>
            <person name="Brannstrom I.O."/>
            <person name="Guillou S."/>
            <person name="Cros-Aarteil S."/>
            <person name="Calhoun S."/>
            <person name="Haridas S."/>
            <person name="Kuo A."/>
            <person name="Mondo S."/>
            <person name="Pangilinan J."/>
            <person name="Riley R."/>
            <person name="Labutti K."/>
            <person name="Andreopoulos B."/>
            <person name="Lipzen A."/>
            <person name="Chen C."/>
            <person name="Yanf M."/>
            <person name="Daum C."/>
            <person name="Ng V."/>
            <person name="Clum A."/>
            <person name="Ohm R."/>
            <person name="Martin F."/>
            <person name="Silar P."/>
            <person name="Natvig D."/>
            <person name="Lalanne C."/>
            <person name="Gautier V."/>
            <person name="Ament-Velasquez S.L."/>
            <person name="Kruys A."/>
            <person name="Hutchinson M.I."/>
            <person name="Powell A.J."/>
            <person name="Barry K."/>
            <person name="Miller A.N."/>
            <person name="Grigoriev I.V."/>
            <person name="Debuchy R."/>
            <person name="Gladieux P."/>
            <person name="Thoren M.H."/>
            <person name="Johannesson H."/>
        </authorList>
    </citation>
    <scope>NUCLEOTIDE SEQUENCE</scope>
    <source>
        <strain evidence="3">PSN243</strain>
    </source>
</reference>
<dbReference type="SMART" id="SM00028">
    <property type="entry name" value="TPR"/>
    <property type="match status" value="3"/>
</dbReference>
<dbReference type="AlphaFoldDB" id="A0AAV9GL69"/>
<evidence type="ECO:0000256" key="1">
    <source>
        <dbReference type="SAM" id="MobiDB-lite"/>
    </source>
</evidence>
<dbReference type="GO" id="GO:0051787">
    <property type="term" value="F:misfolded protein binding"/>
    <property type="evidence" value="ECO:0007669"/>
    <property type="project" value="TreeGrafter"/>
</dbReference>
<protein>
    <recommendedName>
        <fullName evidence="5">TPR domain-containing protein</fullName>
    </recommendedName>
</protein>
<dbReference type="EMBL" id="MU865939">
    <property type="protein sequence ID" value="KAK4449111.1"/>
    <property type="molecule type" value="Genomic_DNA"/>
</dbReference>
<dbReference type="SUPFAM" id="SSF48452">
    <property type="entry name" value="TPR-like"/>
    <property type="match status" value="1"/>
</dbReference>
<keyword evidence="2" id="KW-0472">Membrane</keyword>
<dbReference type="GO" id="GO:0031942">
    <property type="term" value="C:i-AAA complex"/>
    <property type="evidence" value="ECO:0007669"/>
    <property type="project" value="TreeGrafter"/>
</dbReference>
<feature type="region of interest" description="Disordered" evidence="1">
    <location>
        <begin position="62"/>
        <end position="88"/>
    </location>
</feature>
<accession>A0AAV9GL69</accession>